<evidence type="ECO:0000256" key="1">
    <source>
        <dbReference type="ARBA" id="ARBA00006226"/>
    </source>
</evidence>
<dbReference type="Gene3D" id="3.30.2310.20">
    <property type="entry name" value="RelE-like"/>
    <property type="match status" value="1"/>
</dbReference>
<dbReference type="PANTHER" id="PTHR33755">
    <property type="entry name" value="TOXIN PARE1-RELATED"/>
    <property type="match status" value="1"/>
</dbReference>
<keyword evidence="4" id="KW-1185">Reference proteome</keyword>
<keyword evidence="2" id="KW-1277">Toxin-antitoxin system</keyword>
<dbReference type="Proteomes" id="UP000215405">
    <property type="component" value="Unassembled WGS sequence"/>
</dbReference>
<dbReference type="PANTHER" id="PTHR33755:SF6">
    <property type="entry name" value="PLASMID STABILIZATION SYSTEM PROTEIN"/>
    <property type="match status" value="1"/>
</dbReference>
<comment type="caution">
    <text evidence="3">The sequence shown here is derived from an EMBL/GenBank/DDBJ whole genome shotgun (WGS) entry which is preliminary data.</text>
</comment>
<gene>
    <name evidence="3" type="ORF">B7H23_11315</name>
</gene>
<dbReference type="EMBL" id="NBYO01000002">
    <property type="protein sequence ID" value="OXT00674.1"/>
    <property type="molecule type" value="Genomic_DNA"/>
</dbReference>
<evidence type="ECO:0000313" key="4">
    <source>
        <dbReference type="Proteomes" id="UP000215405"/>
    </source>
</evidence>
<protein>
    <recommendedName>
        <fullName evidence="5">Plasmid stabilization protein</fullName>
    </recommendedName>
</protein>
<reference evidence="4" key="1">
    <citation type="journal article" date="2017" name="Int. J. Syst. Evol. Microbiol.">
        <title>Notoacmeibacter marinus gen. nov., sp. nov., isolated from the gut of a limpet and proposal of Notoacmeibacteraceae fam. nov. in the order Rhizobiales of the class Alphaproteobacteria.</title>
        <authorList>
            <person name="Huang Z."/>
            <person name="Guo F."/>
            <person name="Lai Q."/>
        </authorList>
    </citation>
    <scope>NUCLEOTIDE SEQUENCE [LARGE SCALE GENOMIC DNA]</scope>
    <source>
        <strain evidence="4">XMTR2A4</strain>
    </source>
</reference>
<proteinExistence type="inferred from homology"/>
<dbReference type="AlphaFoldDB" id="A0A231UXR2"/>
<accession>A0A231UXR2</accession>
<dbReference type="InterPro" id="IPR007712">
    <property type="entry name" value="RelE/ParE_toxin"/>
</dbReference>
<name>A0A231UXR2_9HYPH</name>
<dbReference type="RefSeq" id="WP_094077498.1">
    <property type="nucleotide sequence ID" value="NZ_NBYO01000002.1"/>
</dbReference>
<evidence type="ECO:0008006" key="5">
    <source>
        <dbReference type="Google" id="ProtNLM"/>
    </source>
</evidence>
<evidence type="ECO:0000313" key="3">
    <source>
        <dbReference type="EMBL" id="OXT00674.1"/>
    </source>
</evidence>
<organism evidence="3 4">
    <name type="scientific">Notoacmeibacter marinus</name>
    <dbReference type="NCBI Taxonomy" id="1876515"/>
    <lineage>
        <taxon>Bacteria</taxon>
        <taxon>Pseudomonadati</taxon>
        <taxon>Pseudomonadota</taxon>
        <taxon>Alphaproteobacteria</taxon>
        <taxon>Hyphomicrobiales</taxon>
        <taxon>Notoacmeibacteraceae</taxon>
        <taxon>Notoacmeibacter</taxon>
    </lineage>
</organism>
<dbReference type="InterPro" id="IPR051803">
    <property type="entry name" value="TA_system_RelE-like_toxin"/>
</dbReference>
<comment type="similarity">
    <text evidence="1">Belongs to the RelE toxin family.</text>
</comment>
<dbReference type="Pfam" id="PF05016">
    <property type="entry name" value="ParE_toxin"/>
    <property type="match status" value="1"/>
</dbReference>
<sequence>MKVAITVPARDDLREIFRYLETNTGTHKARQIIAELRERCMGLQRMPERFALLPGFETNGYRRRVWRDYLIVYRIAAGRVDVLRVLHGASDLLAALEQDRTSFQ</sequence>
<evidence type="ECO:0000256" key="2">
    <source>
        <dbReference type="ARBA" id="ARBA00022649"/>
    </source>
</evidence>
<dbReference type="InterPro" id="IPR035093">
    <property type="entry name" value="RelE/ParE_toxin_dom_sf"/>
</dbReference>